<dbReference type="GO" id="GO:0034472">
    <property type="term" value="P:snRNA 3'-end processing"/>
    <property type="evidence" value="ECO:0007669"/>
    <property type="project" value="TreeGrafter"/>
</dbReference>
<dbReference type="InterPro" id="IPR040316">
    <property type="entry name" value="INTS5"/>
</dbReference>
<name>A0A7R9IGK5_9NEOP</name>
<dbReference type="EMBL" id="OE002050">
    <property type="protein sequence ID" value="CAD7458048.1"/>
    <property type="molecule type" value="Genomic_DNA"/>
</dbReference>
<dbReference type="Pfam" id="PF14838">
    <property type="entry name" value="INTS5_C"/>
    <property type="match status" value="1"/>
</dbReference>
<dbReference type="GO" id="GO:0032039">
    <property type="term" value="C:integrator complex"/>
    <property type="evidence" value="ECO:0007669"/>
    <property type="project" value="InterPro"/>
</dbReference>
<reference evidence="3" key="1">
    <citation type="submission" date="2020-11" db="EMBL/GenBank/DDBJ databases">
        <authorList>
            <person name="Tran Van P."/>
        </authorList>
    </citation>
    <scope>NUCLEOTIDE SEQUENCE</scope>
</reference>
<evidence type="ECO:0000259" key="2">
    <source>
        <dbReference type="Pfam" id="PF14838"/>
    </source>
</evidence>
<evidence type="ECO:0008006" key="4">
    <source>
        <dbReference type="Google" id="ProtNLM"/>
    </source>
</evidence>
<dbReference type="InterPro" id="IPR016024">
    <property type="entry name" value="ARM-type_fold"/>
</dbReference>
<evidence type="ECO:0000259" key="1">
    <source>
        <dbReference type="Pfam" id="PF14837"/>
    </source>
</evidence>
<dbReference type="AlphaFoldDB" id="A0A7R9IGK5"/>
<gene>
    <name evidence="3" type="ORF">TTEB3V08_LOCUS6035</name>
</gene>
<dbReference type="PANTHER" id="PTHR31697:SF2">
    <property type="entry name" value="INTEGRATOR COMPLEX SUBUNIT 5"/>
    <property type="match status" value="1"/>
</dbReference>
<dbReference type="InterPro" id="IPR029444">
    <property type="entry name" value="INTS5_C"/>
</dbReference>
<organism evidence="3">
    <name type="scientific">Timema tahoe</name>
    <dbReference type="NCBI Taxonomy" id="61484"/>
    <lineage>
        <taxon>Eukaryota</taxon>
        <taxon>Metazoa</taxon>
        <taxon>Ecdysozoa</taxon>
        <taxon>Arthropoda</taxon>
        <taxon>Hexapoda</taxon>
        <taxon>Insecta</taxon>
        <taxon>Pterygota</taxon>
        <taxon>Neoptera</taxon>
        <taxon>Polyneoptera</taxon>
        <taxon>Phasmatodea</taxon>
        <taxon>Timematodea</taxon>
        <taxon>Timematoidea</taxon>
        <taxon>Timematidae</taxon>
        <taxon>Timema</taxon>
    </lineage>
</organism>
<feature type="domain" description="Integrator complex subunit 5 N-terminal" evidence="1">
    <location>
        <begin position="14"/>
        <end position="222"/>
    </location>
</feature>
<proteinExistence type="predicted"/>
<feature type="domain" description="Integrator complex subunit 5 C-terminal" evidence="2">
    <location>
        <begin position="234"/>
        <end position="914"/>
    </location>
</feature>
<protein>
    <recommendedName>
        <fullName evidence="4">Integrator complex subunit 5</fullName>
    </recommendedName>
</protein>
<dbReference type="PANTHER" id="PTHR31697">
    <property type="entry name" value="INTEGRATOR COMPLEX SUBUNIT 5"/>
    <property type="match status" value="1"/>
</dbReference>
<dbReference type="InterPro" id="IPR029445">
    <property type="entry name" value="INTS5_N"/>
</dbReference>
<dbReference type="Pfam" id="PF14837">
    <property type="entry name" value="INTS5_N"/>
    <property type="match status" value="1"/>
</dbReference>
<dbReference type="SUPFAM" id="SSF48371">
    <property type="entry name" value="ARM repeat"/>
    <property type="match status" value="1"/>
</dbReference>
<sequence length="926" mass="101270">MAGTSVIKNMPSHDLLSELRTFVSGATRSMKTNPLEFARTALSLLKTLPAARDAVLEYFCTLFDSAVDKYITDVQMMVSDSSQPGAVSYEEATITEIHNVLCSFVSLNPEAWAPIISTWSLELLGELSSRYTGMARAPMAAGLNESLQLWMSCRATRTLIDITTQCFSCLMHSDTDSCINALLDTSVAHSPNFDWVVAHVGGCFPHTVITKVLSCGLKDFSQHASAEQGAKSPKLISVVGILGHLAGSHFVDIRTALLELFKWSMEPGDVEEADQRKATVPFLFQLASVSSTLLRALTTGVLQTLDVTMLAQLGTQAPGWCEYFGSAQALEGLVVHLALGCEEGGTRILKLLLSAATLEEGVPQDVCTTARRILELLLQEVDQQLRCTLSANIALLGCIQQEVSVIQPLLLEKDNLQVLTAVRLIALIGNESPAVLIGSAAQLLQKASSEDHLVALVRLIAAGPIVNQVQNIYMVHVLEQAIRETGGPGSSPENLWKNVVMLLRWERAGAGKVLRGRPVSRAVLDNLDEVTNLLGTVSGTCAHSVATAVDLALNGAMPFPNTQLLLMLSKAVVGYFFLCLQDSDVTVRLRGARLCCRLLGRLSVHSSPTRALALREILEKSLFHSHSHLFGAKITKSPVTKTNQDTSLLHDNQRQGSSTMLAQRHSSVFHAGVIGDGPRVHNQSDALSSDIVAHNSHQLINLLKAVCTNNIGGVSLDAMTMVSLLLVELISPDVMYNGLPWPEEEFCKARFYYVTIERDLHVRRRFDDLPLVWELMSLVATNRPTLCYCSVLLRAVTATLLAQWGSSGHHWQQSTHRAKLLYTTEKLLQLLSLGQLLPPPLSSLGDVVGKLSPHEVVQLLRDCVWNYLRDHVPSPALFGRDDLGVVWRDPSQAWPGPQYIETFRLILQTNIEQLGALYSQLFFAPT</sequence>
<accession>A0A7R9IGK5</accession>
<evidence type="ECO:0000313" key="3">
    <source>
        <dbReference type="EMBL" id="CAD7458048.1"/>
    </source>
</evidence>